<protein>
    <recommendedName>
        <fullName evidence="7">Carbohydrate diacid regulator</fullName>
    </recommendedName>
</protein>
<comment type="similarity">
    <text evidence="1">Belongs to the CdaR family.</text>
</comment>
<dbReference type="EMBL" id="CP034235">
    <property type="protein sequence ID" value="QGQ97701.1"/>
    <property type="molecule type" value="Genomic_DNA"/>
</dbReference>
<feature type="domain" description="PucR C-terminal helix-turn-helix" evidence="3">
    <location>
        <begin position="327"/>
        <end position="382"/>
    </location>
</feature>
<evidence type="ECO:0000256" key="1">
    <source>
        <dbReference type="ARBA" id="ARBA00006754"/>
    </source>
</evidence>
<dbReference type="PANTHER" id="PTHR33744">
    <property type="entry name" value="CARBOHYDRATE DIACID REGULATOR"/>
    <property type="match status" value="1"/>
</dbReference>
<keyword evidence="6" id="KW-1185">Reference proteome</keyword>
<dbReference type="InterPro" id="IPR008599">
    <property type="entry name" value="Diacid_rec"/>
</dbReference>
<dbReference type="Gene3D" id="1.10.10.2840">
    <property type="entry name" value="PucR C-terminal helix-turn-helix domain"/>
    <property type="match status" value="1"/>
</dbReference>
<accession>A0A6B8RMX5</accession>
<dbReference type="Pfam" id="PF13556">
    <property type="entry name" value="HTH_30"/>
    <property type="match status" value="1"/>
</dbReference>
<dbReference type="AlphaFoldDB" id="A0A6B8RMX5"/>
<dbReference type="OrthoDB" id="9792148at2"/>
<dbReference type="KEGG" id="ppsc:EHS13_23815"/>
<evidence type="ECO:0000313" key="5">
    <source>
        <dbReference type="EMBL" id="QGQ97701.1"/>
    </source>
</evidence>
<evidence type="ECO:0000259" key="2">
    <source>
        <dbReference type="Pfam" id="PF05651"/>
    </source>
</evidence>
<dbReference type="InterPro" id="IPR025736">
    <property type="entry name" value="PucR_C-HTH_dom"/>
</dbReference>
<gene>
    <name evidence="5" type="ORF">EHS13_23815</name>
</gene>
<name>A0A6B8RMX5_9BACL</name>
<dbReference type="RefSeq" id="WP_155702802.1">
    <property type="nucleotide sequence ID" value="NZ_CP034235.1"/>
</dbReference>
<evidence type="ECO:0000259" key="3">
    <source>
        <dbReference type="Pfam" id="PF13556"/>
    </source>
</evidence>
<proteinExistence type="inferred from homology"/>
<reference evidence="6" key="1">
    <citation type="submission" date="2018-11" db="EMBL/GenBank/DDBJ databases">
        <title>Complete genome sequence of Paenibacillus sp. ML311-T8.</title>
        <authorList>
            <person name="Nam Y.-D."/>
            <person name="Kang J."/>
            <person name="Chung W.-H."/>
            <person name="Park Y.S."/>
        </authorList>
    </citation>
    <scope>NUCLEOTIDE SEQUENCE [LARGE SCALE GENOMIC DNA]</scope>
    <source>
        <strain evidence="6">ML311-T8</strain>
    </source>
</reference>
<organism evidence="5 6">
    <name type="scientific">Paenibacillus psychroresistens</name>
    <dbReference type="NCBI Taxonomy" id="1778678"/>
    <lineage>
        <taxon>Bacteria</taxon>
        <taxon>Bacillati</taxon>
        <taxon>Bacillota</taxon>
        <taxon>Bacilli</taxon>
        <taxon>Bacillales</taxon>
        <taxon>Paenibacillaceae</taxon>
        <taxon>Paenibacillus</taxon>
    </lineage>
</organism>
<evidence type="ECO:0000259" key="4">
    <source>
        <dbReference type="Pfam" id="PF17853"/>
    </source>
</evidence>
<dbReference type="Proteomes" id="UP000426246">
    <property type="component" value="Chromosome"/>
</dbReference>
<dbReference type="InterPro" id="IPR042070">
    <property type="entry name" value="PucR_C-HTH_sf"/>
</dbReference>
<dbReference type="InterPro" id="IPR009057">
    <property type="entry name" value="Homeodomain-like_sf"/>
</dbReference>
<dbReference type="SUPFAM" id="SSF46689">
    <property type="entry name" value="Homeodomain-like"/>
    <property type="match status" value="1"/>
</dbReference>
<sequence length="396" mass="46005">MKPMISGKKSQYIVKELSKIIDRNINFMNEEGIIIASTDPSRIGLIDEGALIVLKTKKKLVVQENQYLGSKAGINLPVYFENRVIAVIGITAIEPEVLKMAEIIRKMTEILIKEQLIDERNEIVDQSREVFIRDWLEGRWKEDKVFSSRGWMNGLNVNLPRVVITLLIHYDNPVQQDRTSFDLQREQNLYKGYLQEAVKFNNQDLIIPVGFMKFALLITCQGSNEEKRKEFISHKIQYIHRQIPQSDHFTIAVGIGGYYDSIRGVPISYMESEKAQSYASPVEQLNIVYYDELHLELLLDNVPKERSGNFVQRTLNLEAFPDSKEVIEMLRVFFACNQSINKTAEQLFIHKNTLQYRLIKIKDLTGYDPRVFEEAVLLYLALYFIPKNNESPIRYE</sequence>
<evidence type="ECO:0008006" key="7">
    <source>
        <dbReference type="Google" id="ProtNLM"/>
    </source>
</evidence>
<dbReference type="PANTHER" id="PTHR33744:SF16">
    <property type="entry name" value="CARBOHYDRATE DIACID REGULATOR"/>
    <property type="match status" value="1"/>
</dbReference>
<evidence type="ECO:0000313" key="6">
    <source>
        <dbReference type="Proteomes" id="UP000426246"/>
    </source>
</evidence>
<dbReference type="Pfam" id="PF17853">
    <property type="entry name" value="GGDEF_2"/>
    <property type="match status" value="1"/>
</dbReference>
<dbReference type="InterPro" id="IPR051448">
    <property type="entry name" value="CdaR-like_regulators"/>
</dbReference>
<feature type="domain" description="Putative sugar diacid recognition" evidence="2">
    <location>
        <begin position="10"/>
        <end position="135"/>
    </location>
</feature>
<dbReference type="InterPro" id="IPR041522">
    <property type="entry name" value="CdaR_GGDEF"/>
</dbReference>
<dbReference type="Pfam" id="PF05651">
    <property type="entry name" value="Diacid_rec"/>
    <property type="match status" value="1"/>
</dbReference>
<feature type="domain" description="CdaR GGDEF-like" evidence="4">
    <location>
        <begin position="145"/>
        <end position="277"/>
    </location>
</feature>